<keyword evidence="9" id="KW-1185">Reference proteome</keyword>
<evidence type="ECO:0000256" key="3">
    <source>
        <dbReference type="ARBA" id="ARBA00022722"/>
    </source>
</evidence>
<dbReference type="GO" id="GO:0016787">
    <property type="term" value="F:hydrolase activity"/>
    <property type="evidence" value="ECO:0007669"/>
    <property type="project" value="UniProtKB-KW"/>
</dbReference>
<name>A0A164GNU3_9CRUS</name>
<sequence length="137" mass="15606">GVEEQRDAFDCIKNCLIIRPILNYPNFTREFIIYTDASENGIGEVLAQIQPPPQSADSAATDEKDNSESDDLEVVIAYTSKHLNDREAKWSTTEKEANAIIPAVDVYRTYLYGRKFTVFTDHRPLEWFMSKSEPAGR</sequence>
<protein>
    <recommendedName>
        <fullName evidence="7">Reverse transcriptase RNase H-like domain-containing protein</fullName>
    </recommendedName>
</protein>
<evidence type="ECO:0000256" key="1">
    <source>
        <dbReference type="ARBA" id="ARBA00022679"/>
    </source>
</evidence>
<keyword evidence="1" id="KW-0808">Transferase</keyword>
<accession>A0A164GNU3</accession>
<dbReference type="EMBL" id="LRGB01014509">
    <property type="protein sequence ID" value="KZR99171.1"/>
    <property type="molecule type" value="Genomic_DNA"/>
</dbReference>
<gene>
    <name evidence="8" type="ORF">APZ42_005072</name>
</gene>
<proteinExistence type="predicted"/>
<feature type="non-terminal residue" evidence="8">
    <location>
        <position position="1"/>
    </location>
</feature>
<comment type="caution">
    <text evidence="8">The sequence shown here is derived from an EMBL/GenBank/DDBJ whole genome shotgun (WGS) entry which is preliminary data.</text>
</comment>
<dbReference type="InterPro" id="IPR050951">
    <property type="entry name" value="Retrovirus_Pol_polyprotein"/>
</dbReference>
<keyword evidence="6" id="KW-0695">RNA-directed DNA polymerase</keyword>
<evidence type="ECO:0000259" key="7">
    <source>
        <dbReference type="Pfam" id="PF17917"/>
    </source>
</evidence>
<evidence type="ECO:0000313" key="9">
    <source>
        <dbReference type="Proteomes" id="UP000076858"/>
    </source>
</evidence>
<organism evidence="8 9">
    <name type="scientific">Daphnia magna</name>
    <dbReference type="NCBI Taxonomy" id="35525"/>
    <lineage>
        <taxon>Eukaryota</taxon>
        <taxon>Metazoa</taxon>
        <taxon>Ecdysozoa</taxon>
        <taxon>Arthropoda</taxon>
        <taxon>Crustacea</taxon>
        <taxon>Branchiopoda</taxon>
        <taxon>Diplostraca</taxon>
        <taxon>Cladocera</taxon>
        <taxon>Anomopoda</taxon>
        <taxon>Daphniidae</taxon>
        <taxon>Daphnia</taxon>
    </lineage>
</organism>
<evidence type="ECO:0000256" key="4">
    <source>
        <dbReference type="ARBA" id="ARBA00022759"/>
    </source>
</evidence>
<dbReference type="Gene3D" id="3.10.20.370">
    <property type="match status" value="1"/>
</dbReference>
<evidence type="ECO:0000256" key="2">
    <source>
        <dbReference type="ARBA" id="ARBA00022695"/>
    </source>
</evidence>
<feature type="domain" description="Reverse transcriptase RNase H-like" evidence="7">
    <location>
        <begin position="26"/>
        <end position="134"/>
    </location>
</feature>
<feature type="non-terminal residue" evidence="8">
    <location>
        <position position="137"/>
    </location>
</feature>
<evidence type="ECO:0000256" key="6">
    <source>
        <dbReference type="ARBA" id="ARBA00022918"/>
    </source>
</evidence>
<dbReference type="InterPro" id="IPR043502">
    <property type="entry name" value="DNA/RNA_pol_sf"/>
</dbReference>
<keyword evidence="3" id="KW-0540">Nuclease</keyword>
<keyword evidence="4" id="KW-0255">Endonuclease</keyword>
<keyword evidence="5" id="KW-0378">Hydrolase</keyword>
<dbReference type="GO" id="GO:0003964">
    <property type="term" value="F:RNA-directed DNA polymerase activity"/>
    <property type="evidence" value="ECO:0007669"/>
    <property type="project" value="UniProtKB-KW"/>
</dbReference>
<reference evidence="8 9" key="1">
    <citation type="submission" date="2016-03" db="EMBL/GenBank/DDBJ databases">
        <title>EvidentialGene: Evidence-directed Construction of Genes on Genomes.</title>
        <authorList>
            <person name="Gilbert D.G."/>
            <person name="Choi J.-H."/>
            <person name="Mockaitis K."/>
            <person name="Colbourne J."/>
            <person name="Pfrender M."/>
        </authorList>
    </citation>
    <scope>NUCLEOTIDE SEQUENCE [LARGE SCALE GENOMIC DNA]</scope>
    <source>
        <strain evidence="8 9">Xinb3</strain>
        <tissue evidence="8">Complete organism</tissue>
    </source>
</reference>
<keyword evidence="2" id="KW-0548">Nucleotidyltransferase</keyword>
<dbReference type="STRING" id="35525.A0A164GNU3"/>
<dbReference type="InterPro" id="IPR041373">
    <property type="entry name" value="RT_RNaseH"/>
</dbReference>
<dbReference type="SUPFAM" id="SSF56672">
    <property type="entry name" value="DNA/RNA polymerases"/>
    <property type="match status" value="1"/>
</dbReference>
<dbReference type="AlphaFoldDB" id="A0A164GNU3"/>
<dbReference type="CDD" id="cd09274">
    <property type="entry name" value="RNase_HI_RT_Ty3"/>
    <property type="match status" value="1"/>
</dbReference>
<dbReference type="Proteomes" id="UP000076858">
    <property type="component" value="Unassembled WGS sequence"/>
</dbReference>
<dbReference type="PANTHER" id="PTHR37984">
    <property type="entry name" value="PROTEIN CBG26694"/>
    <property type="match status" value="1"/>
</dbReference>
<dbReference type="PANTHER" id="PTHR37984:SF5">
    <property type="entry name" value="PROTEIN NYNRIN-LIKE"/>
    <property type="match status" value="1"/>
</dbReference>
<evidence type="ECO:0000313" key="8">
    <source>
        <dbReference type="EMBL" id="KZR99171.1"/>
    </source>
</evidence>
<evidence type="ECO:0000256" key="5">
    <source>
        <dbReference type="ARBA" id="ARBA00022801"/>
    </source>
</evidence>
<dbReference type="GO" id="GO:0004519">
    <property type="term" value="F:endonuclease activity"/>
    <property type="evidence" value="ECO:0007669"/>
    <property type="project" value="UniProtKB-KW"/>
</dbReference>
<dbReference type="Pfam" id="PF17917">
    <property type="entry name" value="RT_RNaseH"/>
    <property type="match status" value="1"/>
</dbReference>